<dbReference type="PANTHER" id="PTHR43280:SF10">
    <property type="entry name" value="REGULATORY PROTEIN POCR"/>
    <property type="match status" value="1"/>
</dbReference>
<evidence type="ECO:0000256" key="4">
    <source>
        <dbReference type="SAM" id="Phobius"/>
    </source>
</evidence>
<evidence type="ECO:0000259" key="5">
    <source>
        <dbReference type="PROSITE" id="PS01124"/>
    </source>
</evidence>
<keyword evidence="3" id="KW-0804">Transcription</keyword>
<name>A0A916ZFN5_9BACL</name>
<feature type="domain" description="HTH araC/xylS-type" evidence="5">
    <location>
        <begin position="676"/>
        <end position="775"/>
    </location>
</feature>
<evidence type="ECO:0000256" key="2">
    <source>
        <dbReference type="ARBA" id="ARBA00023125"/>
    </source>
</evidence>
<feature type="transmembrane region" description="Helical" evidence="4">
    <location>
        <begin position="304"/>
        <end position="323"/>
    </location>
</feature>
<dbReference type="PROSITE" id="PS01124">
    <property type="entry name" value="HTH_ARAC_FAMILY_2"/>
    <property type="match status" value="1"/>
</dbReference>
<dbReference type="SMART" id="SM00342">
    <property type="entry name" value="HTH_ARAC"/>
    <property type="match status" value="1"/>
</dbReference>
<reference evidence="6" key="1">
    <citation type="journal article" date="2014" name="Int. J. Syst. Evol. Microbiol.">
        <title>Complete genome sequence of Corynebacterium casei LMG S-19264T (=DSM 44701T), isolated from a smear-ripened cheese.</title>
        <authorList>
            <consortium name="US DOE Joint Genome Institute (JGI-PGF)"/>
            <person name="Walter F."/>
            <person name="Albersmeier A."/>
            <person name="Kalinowski J."/>
            <person name="Ruckert C."/>
        </authorList>
    </citation>
    <scope>NUCLEOTIDE SEQUENCE</scope>
    <source>
        <strain evidence="6">CGMCC 1.15178</strain>
    </source>
</reference>
<keyword evidence="1" id="KW-0805">Transcription regulation</keyword>
<dbReference type="InterPro" id="IPR018060">
    <property type="entry name" value="HTH_AraC"/>
</dbReference>
<keyword evidence="7" id="KW-1185">Reference proteome</keyword>
<keyword evidence="4" id="KW-0812">Transmembrane</keyword>
<evidence type="ECO:0000256" key="3">
    <source>
        <dbReference type="ARBA" id="ARBA00023163"/>
    </source>
</evidence>
<dbReference type="Proteomes" id="UP000612456">
    <property type="component" value="Unassembled WGS sequence"/>
</dbReference>
<dbReference type="GO" id="GO:0003700">
    <property type="term" value="F:DNA-binding transcription factor activity"/>
    <property type="evidence" value="ECO:0007669"/>
    <property type="project" value="InterPro"/>
</dbReference>
<dbReference type="RefSeq" id="WP_229750649.1">
    <property type="nucleotide sequence ID" value="NZ_BMHP01000007.1"/>
</dbReference>
<feature type="transmembrane region" description="Helical" evidence="4">
    <location>
        <begin position="12"/>
        <end position="37"/>
    </location>
</feature>
<dbReference type="Gene3D" id="3.30.450.20">
    <property type="entry name" value="PAS domain"/>
    <property type="match status" value="1"/>
</dbReference>
<dbReference type="GO" id="GO:0043565">
    <property type="term" value="F:sequence-specific DNA binding"/>
    <property type="evidence" value="ECO:0007669"/>
    <property type="project" value="InterPro"/>
</dbReference>
<dbReference type="EMBL" id="BMHP01000007">
    <property type="protein sequence ID" value="GGD94771.1"/>
    <property type="molecule type" value="Genomic_DNA"/>
</dbReference>
<reference evidence="6" key="2">
    <citation type="submission" date="2020-09" db="EMBL/GenBank/DDBJ databases">
        <authorList>
            <person name="Sun Q."/>
            <person name="Zhou Y."/>
        </authorList>
    </citation>
    <scope>NUCLEOTIDE SEQUENCE</scope>
    <source>
        <strain evidence="6">CGMCC 1.15178</strain>
    </source>
</reference>
<sequence>MFFLKIYKSRRYLSRILISFTALSVLVISIMSALLIYNSQKNSLKMLDNANRKVLTQLSYSTDYMHQMFVQLLMSLYFNNDVNLLMTRDDLELFDMLAVAHKLDYNVESTSYLDSIVVYNGKTDTIYSGGNAFLRDKDSMMTATFRKLLDGKQQVPKLSLIPHQFTEKKQPVYIFSLVMYDSASGGYHKNENALIINIKAEWLFNNLIDLNRAGQSDQSSIYILDQDKFIYDPSSGSQASTDIAASIYQRIESVNNNSGSSIIKIQNEEYVMSHLKLKSLNWELATVQPYRDVMKNIDQLRNSSILLTLLFIVISIICVFFVSHKLYQPVEILMDQIQKHRNSDIGGYKDSHDKLELAFISDTYGSVMERLKYLTEDHRFKINIAKNYYLQRIVQEKPFENLAEFQDLIVQHQLSINELGPYRLSILLLDNENQLQNYSDKERKLILFAVANIMQELVVRYAQLEIINLRNDQLALLFSPLANDHVMPDYWMLALQDTQRVIMNFYKASLSFVVSKTIESYDEINQQYEILLQNAKYRMIFGSQSIITPEMIAEHNIQNKPGSLDEPKKHLMDSIRSGQAERCKNDLIHYFQLVRQHDADSISYLLLNLLMDIKYTIRDLNNNRLHSISVDLDPVTRMILKLEALDEIQIEMEQIIDGIINIPQTNNEDKKIALLKTVKEIIHQQFVDPNLSLQAVADKLKLSPSYLGRTFKTNEMISIGDYINEIRLEASMELLNDQNLTIKDIMEKCGFSSQSNFFRLFKLKFGVPPKEFLRVKAIKKA</sequence>
<gene>
    <name evidence="6" type="ORF">GCM10010911_61820</name>
</gene>
<evidence type="ECO:0000313" key="6">
    <source>
        <dbReference type="EMBL" id="GGD94771.1"/>
    </source>
</evidence>
<organism evidence="6 7">
    <name type="scientific">Paenibacillus nasutitermitis</name>
    <dbReference type="NCBI Taxonomy" id="1652958"/>
    <lineage>
        <taxon>Bacteria</taxon>
        <taxon>Bacillati</taxon>
        <taxon>Bacillota</taxon>
        <taxon>Bacilli</taxon>
        <taxon>Bacillales</taxon>
        <taxon>Paenibacillaceae</taxon>
        <taxon>Paenibacillus</taxon>
    </lineage>
</organism>
<dbReference type="SUPFAM" id="SSF46689">
    <property type="entry name" value="Homeodomain-like"/>
    <property type="match status" value="1"/>
</dbReference>
<dbReference type="PANTHER" id="PTHR43280">
    <property type="entry name" value="ARAC-FAMILY TRANSCRIPTIONAL REGULATOR"/>
    <property type="match status" value="1"/>
</dbReference>
<keyword evidence="4" id="KW-0472">Membrane</keyword>
<dbReference type="InterPro" id="IPR009057">
    <property type="entry name" value="Homeodomain-like_sf"/>
</dbReference>
<evidence type="ECO:0000256" key="1">
    <source>
        <dbReference type="ARBA" id="ARBA00023015"/>
    </source>
</evidence>
<protein>
    <recommendedName>
        <fullName evidence="5">HTH araC/xylS-type domain-containing protein</fullName>
    </recommendedName>
</protein>
<keyword evidence="4" id="KW-1133">Transmembrane helix</keyword>
<keyword evidence="2" id="KW-0238">DNA-binding</keyword>
<comment type="caution">
    <text evidence="6">The sequence shown here is derived from an EMBL/GenBank/DDBJ whole genome shotgun (WGS) entry which is preliminary data.</text>
</comment>
<accession>A0A916ZFN5</accession>
<dbReference type="Pfam" id="PF12833">
    <property type="entry name" value="HTH_18"/>
    <property type="match status" value="1"/>
</dbReference>
<evidence type="ECO:0000313" key="7">
    <source>
        <dbReference type="Proteomes" id="UP000612456"/>
    </source>
</evidence>
<dbReference type="Gene3D" id="1.10.10.60">
    <property type="entry name" value="Homeodomain-like"/>
    <property type="match status" value="2"/>
</dbReference>
<proteinExistence type="predicted"/>
<dbReference type="AlphaFoldDB" id="A0A916ZFN5"/>